<name>A0ABQ7CA64_BRACR</name>
<dbReference type="Proteomes" id="UP000266723">
    <property type="component" value="Unassembled WGS sequence"/>
</dbReference>
<dbReference type="PANTHER" id="PTHR37391:SF2">
    <property type="entry name" value="E3 UBIQUITIN-PROTEIN LIGASE"/>
    <property type="match status" value="1"/>
</dbReference>
<sequence>MADLLPPLAAAQIDAKSKVDEKVDYSNLPCPVSYDELNREAISLVLLITDLVFLLDIFFLELIALFSSWIAQTDLRGFNCIVLSSGFVSLKADTFEGLRFDFAKGLNQKFSLCHRRLLTNEPHMSHAMFNFDYMGSDYRAQFQLGNGALVGATYIQSVTHRLSLGGEVFWAGVPRKSGLGYAARYETDKMVLDAKEQIEARDMYWEAVSSDASKEGYLERAEERFVDAEREAERGLVLLLQWGSPWDKRMSWEGWIAWVRVLLMKSSDQSWPDVSWGILNLGLVR</sequence>
<reference evidence="1 2" key="1">
    <citation type="journal article" date="2020" name="BMC Genomics">
        <title>Intraspecific diversification of the crop wild relative Brassica cretica Lam. using demographic model selection.</title>
        <authorList>
            <person name="Kioukis A."/>
            <person name="Michalopoulou V.A."/>
            <person name="Briers L."/>
            <person name="Pirintsos S."/>
            <person name="Studholme D.J."/>
            <person name="Pavlidis P."/>
            <person name="Sarris P.F."/>
        </authorList>
    </citation>
    <scope>NUCLEOTIDE SEQUENCE [LARGE SCALE GENOMIC DNA]</scope>
    <source>
        <strain evidence="2">cv. PFS-1207/04</strain>
    </source>
</reference>
<organism evidence="1 2">
    <name type="scientific">Brassica cretica</name>
    <name type="common">Mustard</name>
    <dbReference type="NCBI Taxonomy" id="69181"/>
    <lineage>
        <taxon>Eukaryota</taxon>
        <taxon>Viridiplantae</taxon>
        <taxon>Streptophyta</taxon>
        <taxon>Embryophyta</taxon>
        <taxon>Tracheophyta</taxon>
        <taxon>Spermatophyta</taxon>
        <taxon>Magnoliopsida</taxon>
        <taxon>eudicotyledons</taxon>
        <taxon>Gunneridae</taxon>
        <taxon>Pentapetalae</taxon>
        <taxon>rosids</taxon>
        <taxon>malvids</taxon>
        <taxon>Brassicales</taxon>
        <taxon>Brassicaceae</taxon>
        <taxon>Brassiceae</taxon>
        <taxon>Brassica</taxon>
    </lineage>
</organism>
<dbReference type="InterPro" id="IPR027246">
    <property type="entry name" value="Porin_Euk/Tom40"/>
</dbReference>
<dbReference type="PANTHER" id="PTHR37391">
    <property type="entry name" value="E3 UBIQUITIN-PROTEIN LIGASE"/>
    <property type="match status" value="1"/>
</dbReference>
<evidence type="ECO:0000313" key="2">
    <source>
        <dbReference type="Proteomes" id="UP000266723"/>
    </source>
</evidence>
<accession>A0ABQ7CA64</accession>
<dbReference type="InterPro" id="IPR023614">
    <property type="entry name" value="Porin_dom_sf"/>
</dbReference>
<dbReference type="Pfam" id="PF01459">
    <property type="entry name" value="Porin_3"/>
    <property type="match status" value="1"/>
</dbReference>
<dbReference type="EMBL" id="QGKV02000832">
    <property type="protein sequence ID" value="KAF3548467.1"/>
    <property type="molecule type" value="Genomic_DNA"/>
</dbReference>
<comment type="caution">
    <text evidence="1">The sequence shown here is derived from an EMBL/GenBank/DDBJ whole genome shotgun (WGS) entry which is preliminary data.</text>
</comment>
<dbReference type="Gene3D" id="2.40.160.10">
    <property type="entry name" value="Porin"/>
    <property type="match status" value="1"/>
</dbReference>
<protein>
    <submittedName>
        <fullName evidence="1">Uncharacterized protein</fullName>
    </submittedName>
</protein>
<proteinExistence type="predicted"/>
<gene>
    <name evidence="1" type="ORF">DY000_02004624</name>
</gene>
<keyword evidence="2" id="KW-1185">Reference proteome</keyword>
<evidence type="ECO:0000313" key="1">
    <source>
        <dbReference type="EMBL" id="KAF3548467.1"/>
    </source>
</evidence>